<name>A0A8I1DHS1_ACIBZ</name>
<dbReference type="AlphaFoldDB" id="A0A8I1DHS1"/>
<evidence type="ECO:0000313" key="1">
    <source>
        <dbReference type="EMBL" id="UUN97676.1"/>
    </source>
</evidence>
<dbReference type="EMBL" id="CP092085">
    <property type="protein sequence ID" value="UUN97676.1"/>
    <property type="molecule type" value="Genomic_DNA"/>
</dbReference>
<protein>
    <submittedName>
        <fullName evidence="1">Uncharacterized protein</fullName>
    </submittedName>
</protein>
<sequence length="255" mass="28958">MNIHKLICVLCLVFSCNVFAEDATPVLFDQVLQLKPNQLYEVELEDVQPGDQIWTAVYLVGRQNFPGLTSKADFILENQGLLNKAKPSEHSTQQTLIAEQLTQTNQYSFHQFKALTALLDENAVQLIQDPKLEKTDTIRIYSQLNDWIPEYNTYEPIKVKFGIQNAVDFDVVAAYVLVGKGEKPAALTELNFKNIKPSYLTTSIPPIQADFSQTETNKSEYHLSRSEIKFIFFLGALAAMAFFAFIHRGKLKRAF</sequence>
<proteinExistence type="predicted"/>
<organism evidence="1 2">
    <name type="scientific">Acinetobacter bereziniae</name>
    <name type="common">Acinetobacter genomosp. 10</name>
    <dbReference type="NCBI Taxonomy" id="106648"/>
    <lineage>
        <taxon>Bacteria</taxon>
        <taxon>Pseudomonadati</taxon>
        <taxon>Pseudomonadota</taxon>
        <taxon>Gammaproteobacteria</taxon>
        <taxon>Moraxellales</taxon>
        <taxon>Moraxellaceae</taxon>
        <taxon>Acinetobacter</taxon>
    </lineage>
</organism>
<dbReference type="Proteomes" id="UP000644140">
    <property type="component" value="Chromosome"/>
</dbReference>
<accession>A0A8I1DHS1</accession>
<dbReference type="RefSeq" id="WP_046759759.1">
    <property type="nucleotide sequence ID" value="NZ_BKNL01000029.1"/>
</dbReference>
<gene>
    <name evidence="1" type="ORF">I9054_020520</name>
</gene>
<dbReference type="PROSITE" id="PS51257">
    <property type="entry name" value="PROKAR_LIPOPROTEIN"/>
    <property type="match status" value="1"/>
</dbReference>
<evidence type="ECO:0000313" key="2">
    <source>
        <dbReference type="Proteomes" id="UP000644140"/>
    </source>
</evidence>
<reference evidence="1" key="1">
    <citation type="submission" date="2022-02" db="EMBL/GenBank/DDBJ databases">
        <title>Characterization of Tn125 harboring carbapenem-resistant Acinetobacter bereziniae clinical isolates.</title>
        <authorList>
            <person name="Wong N.-K."/>
            <person name="Pan Q."/>
        </authorList>
    </citation>
    <scope>NUCLEOTIDE SEQUENCE</scope>
    <source>
        <strain evidence="1">GD03393</strain>
    </source>
</reference>